<gene>
    <name evidence="2" type="ORF">V6N11_056388</name>
</gene>
<reference evidence="2 3" key="1">
    <citation type="journal article" date="2024" name="G3 (Bethesda)">
        <title>Genome assembly of Hibiscus sabdariffa L. provides insights into metabolisms of medicinal natural products.</title>
        <authorList>
            <person name="Kim T."/>
        </authorList>
    </citation>
    <scope>NUCLEOTIDE SEQUENCE [LARGE SCALE GENOMIC DNA]</scope>
    <source>
        <strain evidence="2">TK-2024</strain>
        <tissue evidence="2">Old leaves</tissue>
    </source>
</reference>
<dbReference type="Proteomes" id="UP001396334">
    <property type="component" value="Unassembled WGS sequence"/>
</dbReference>
<feature type="region of interest" description="Disordered" evidence="1">
    <location>
        <begin position="475"/>
        <end position="540"/>
    </location>
</feature>
<evidence type="ECO:0000256" key="1">
    <source>
        <dbReference type="SAM" id="MobiDB-lite"/>
    </source>
</evidence>
<evidence type="ECO:0000313" key="2">
    <source>
        <dbReference type="EMBL" id="KAK9032105.1"/>
    </source>
</evidence>
<feature type="compositionally biased region" description="Basic and acidic residues" evidence="1">
    <location>
        <begin position="475"/>
        <end position="493"/>
    </location>
</feature>
<comment type="caution">
    <text evidence="2">The sequence shown here is derived from an EMBL/GenBank/DDBJ whole genome shotgun (WGS) entry which is preliminary data.</text>
</comment>
<protein>
    <submittedName>
        <fullName evidence="2">Uncharacterized protein</fullName>
    </submittedName>
</protein>
<feature type="compositionally biased region" description="Low complexity" evidence="1">
    <location>
        <begin position="514"/>
        <end position="524"/>
    </location>
</feature>
<sequence>MALSLEASMNSQNPNFLIGENYQISLKQSMEDLLAETQKETPNFSGFIDKFYDLMQAKVDPPLESIWVYTALSFRSHGFTKEDPLNRVSIINDLFQLVSSCSSPCNSSKSIALLAPIVFEVYNLAVEVLGKDSGSKGEKKVNKKIKSLVEVIIGYISMCCCKGSSEESEGDDVDLVIPVEDLASIWIDKNVNLQSFLPLVSNEVCGLISERGFGVNYLAGVVMVEAFLLKICLDIRIGTEDMVVLENELRSWAVASVSSFHNFYFFEMLMRMLLQPTLPVVALLGPEDLIRVRNILYDAIILVEYSFLKPETIHLPTEHVKSIAVTRLVVTLEAIESFRKNGDQKRATRYTSAFSNSHLPSQITKWISSLKGMLEKAGVISGSSPKALIKSLLKLEKQGIKLFNDSVLKYHAKSLVDDSMEVDEQLASKVEEKKLEDDEPLFYVDDNGEEEENEMKNESMTAVYVAAARSMRPIDNLREKRKGSEGEEKEKLKYFKHALPSKSKATKKVSVPGSGSDSNANSGASEDDSSSDSEVENPVK</sequence>
<feature type="compositionally biased region" description="Acidic residues" evidence="1">
    <location>
        <begin position="525"/>
        <end position="540"/>
    </location>
</feature>
<evidence type="ECO:0000313" key="3">
    <source>
        <dbReference type="Proteomes" id="UP001396334"/>
    </source>
</evidence>
<proteinExistence type="predicted"/>
<name>A0ABR2T460_9ROSI</name>
<dbReference type="PANTHER" id="PTHR35505:SF5">
    <property type="entry name" value="SUBSTRATE CARRIER FAMILY PROTEIN"/>
    <property type="match status" value="1"/>
</dbReference>
<dbReference type="PANTHER" id="PTHR35505">
    <property type="entry name" value="OS01G0600300 PROTEIN"/>
    <property type="match status" value="1"/>
</dbReference>
<accession>A0ABR2T460</accession>
<keyword evidence="3" id="KW-1185">Reference proteome</keyword>
<dbReference type="EMBL" id="JBBPBN010000009">
    <property type="protein sequence ID" value="KAK9032105.1"/>
    <property type="molecule type" value="Genomic_DNA"/>
</dbReference>
<organism evidence="2 3">
    <name type="scientific">Hibiscus sabdariffa</name>
    <name type="common">roselle</name>
    <dbReference type="NCBI Taxonomy" id="183260"/>
    <lineage>
        <taxon>Eukaryota</taxon>
        <taxon>Viridiplantae</taxon>
        <taxon>Streptophyta</taxon>
        <taxon>Embryophyta</taxon>
        <taxon>Tracheophyta</taxon>
        <taxon>Spermatophyta</taxon>
        <taxon>Magnoliopsida</taxon>
        <taxon>eudicotyledons</taxon>
        <taxon>Gunneridae</taxon>
        <taxon>Pentapetalae</taxon>
        <taxon>rosids</taxon>
        <taxon>malvids</taxon>
        <taxon>Malvales</taxon>
        <taxon>Malvaceae</taxon>
        <taxon>Malvoideae</taxon>
        <taxon>Hibiscus</taxon>
    </lineage>
</organism>